<dbReference type="PROSITE" id="PS50088">
    <property type="entry name" value="ANK_REPEAT"/>
    <property type="match status" value="2"/>
</dbReference>
<dbReference type="GO" id="GO:0004842">
    <property type="term" value="F:ubiquitin-protein transferase activity"/>
    <property type="evidence" value="ECO:0007669"/>
    <property type="project" value="TreeGrafter"/>
</dbReference>
<evidence type="ECO:0000256" key="2">
    <source>
        <dbReference type="ARBA" id="ARBA00023043"/>
    </source>
</evidence>
<gene>
    <name evidence="4" type="ORF">SAMN05192540_3834</name>
</gene>
<sequence>MKSKIQEYLLKLNNIIMNKPFRINTLRTLGHMSLGLLLLTTACGQTSSKSKTEVTTSTETKSVVDAPEMDIQTAILSDNLEAVKQHISAGTDLNKKDPMTGATPLITAASFGKHKIAQALIDAGADLSAKNNDGATALHTAAFFCRVEVVQSLIDAKADKTAKNNFGMTPRESVMGPFAEIKPIYEMLQQQLGPIGLQIELTEIEKTRPVIAMMLQ</sequence>
<keyword evidence="2 3" id="KW-0040">ANK repeat</keyword>
<accession>A0A1H4UNJ0</accession>
<evidence type="ECO:0000313" key="5">
    <source>
        <dbReference type="Proteomes" id="UP000183038"/>
    </source>
</evidence>
<feature type="repeat" description="ANK" evidence="3">
    <location>
        <begin position="133"/>
        <end position="165"/>
    </location>
</feature>
<dbReference type="Pfam" id="PF12796">
    <property type="entry name" value="Ank_2"/>
    <property type="match status" value="1"/>
</dbReference>
<reference evidence="4 5" key="1">
    <citation type="submission" date="2016-10" db="EMBL/GenBank/DDBJ databases">
        <authorList>
            <person name="de Groot N.N."/>
        </authorList>
    </citation>
    <scope>NUCLEOTIDE SEQUENCE [LARGE SCALE GENOMIC DNA]</scope>
    <source>
        <strain evidence="4 5">MAR_2009_71</strain>
    </source>
</reference>
<dbReference type="SUPFAM" id="SSF48403">
    <property type="entry name" value="Ankyrin repeat"/>
    <property type="match status" value="1"/>
</dbReference>
<dbReference type="AlphaFoldDB" id="A0A1H4UNJ0"/>
<organism evidence="4 5">
    <name type="scientific">Maribacter dokdonensis</name>
    <dbReference type="NCBI Taxonomy" id="320912"/>
    <lineage>
        <taxon>Bacteria</taxon>
        <taxon>Pseudomonadati</taxon>
        <taxon>Bacteroidota</taxon>
        <taxon>Flavobacteriia</taxon>
        <taxon>Flavobacteriales</taxon>
        <taxon>Flavobacteriaceae</taxon>
        <taxon>Maribacter</taxon>
    </lineage>
</organism>
<evidence type="ECO:0000313" key="4">
    <source>
        <dbReference type="EMBL" id="SEC69694.1"/>
    </source>
</evidence>
<dbReference type="PANTHER" id="PTHR24171:SF8">
    <property type="entry name" value="BRCA1-ASSOCIATED RING DOMAIN PROTEIN 1"/>
    <property type="match status" value="1"/>
</dbReference>
<proteinExistence type="predicted"/>
<dbReference type="InterPro" id="IPR002110">
    <property type="entry name" value="Ankyrin_rpt"/>
</dbReference>
<dbReference type="PROSITE" id="PS50297">
    <property type="entry name" value="ANK_REP_REGION"/>
    <property type="match status" value="2"/>
</dbReference>
<name>A0A1H4UNJ0_9FLAO</name>
<dbReference type="EMBL" id="FNTB01000001">
    <property type="protein sequence ID" value="SEC69694.1"/>
    <property type="molecule type" value="Genomic_DNA"/>
</dbReference>
<protein>
    <submittedName>
        <fullName evidence="4">Ankyrin repeat-containing protein</fullName>
    </submittedName>
</protein>
<feature type="repeat" description="ANK" evidence="3">
    <location>
        <begin position="100"/>
        <end position="132"/>
    </location>
</feature>
<dbReference type="InterPro" id="IPR036770">
    <property type="entry name" value="Ankyrin_rpt-contain_sf"/>
</dbReference>
<evidence type="ECO:0000256" key="3">
    <source>
        <dbReference type="PROSITE-ProRule" id="PRU00023"/>
    </source>
</evidence>
<dbReference type="GO" id="GO:0085020">
    <property type="term" value="P:protein K6-linked ubiquitination"/>
    <property type="evidence" value="ECO:0007669"/>
    <property type="project" value="TreeGrafter"/>
</dbReference>
<keyword evidence="1" id="KW-0677">Repeat</keyword>
<dbReference type="Proteomes" id="UP000183038">
    <property type="component" value="Unassembled WGS sequence"/>
</dbReference>
<evidence type="ECO:0000256" key="1">
    <source>
        <dbReference type="ARBA" id="ARBA00022737"/>
    </source>
</evidence>
<dbReference type="PANTHER" id="PTHR24171">
    <property type="entry name" value="ANKYRIN REPEAT DOMAIN-CONTAINING PROTEIN 39-RELATED"/>
    <property type="match status" value="1"/>
</dbReference>
<dbReference type="SMART" id="SM00248">
    <property type="entry name" value="ANK"/>
    <property type="match status" value="2"/>
</dbReference>
<dbReference type="Gene3D" id="1.25.40.20">
    <property type="entry name" value="Ankyrin repeat-containing domain"/>
    <property type="match status" value="1"/>
</dbReference>